<organism evidence="2 3">
    <name type="scientific">Apiospora marii</name>
    <dbReference type="NCBI Taxonomy" id="335849"/>
    <lineage>
        <taxon>Eukaryota</taxon>
        <taxon>Fungi</taxon>
        <taxon>Dikarya</taxon>
        <taxon>Ascomycota</taxon>
        <taxon>Pezizomycotina</taxon>
        <taxon>Sordariomycetes</taxon>
        <taxon>Xylariomycetidae</taxon>
        <taxon>Amphisphaeriales</taxon>
        <taxon>Apiosporaceae</taxon>
        <taxon>Apiospora</taxon>
    </lineage>
</organism>
<name>A0ABR1R8G0_9PEZI</name>
<keyword evidence="3" id="KW-1185">Reference proteome</keyword>
<keyword evidence="1" id="KW-0812">Transmembrane</keyword>
<evidence type="ECO:0000313" key="2">
    <source>
        <dbReference type="EMBL" id="KAK8002066.1"/>
    </source>
</evidence>
<feature type="transmembrane region" description="Helical" evidence="1">
    <location>
        <begin position="69"/>
        <end position="89"/>
    </location>
</feature>
<keyword evidence="1" id="KW-1133">Transmembrane helix</keyword>
<sequence length="141" mass="16916">MLQSFRKCLWFLRRWFSPRANPDGTWNEVHLQISEWGLHIQKDVLHIPHKYGLFFPGPPQLRTLEATNFFLLAFGEAWMAVMFPVLVLICRDDRHPPVPWAFHLALLKMMVGYFLLFWVTICLSKRRSPDYKWPQSKIRFE</sequence>
<dbReference type="Proteomes" id="UP001396898">
    <property type="component" value="Unassembled WGS sequence"/>
</dbReference>
<dbReference type="EMBL" id="JAQQWI010000018">
    <property type="protein sequence ID" value="KAK8002066.1"/>
    <property type="molecule type" value="Genomic_DNA"/>
</dbReference>
<keyword evidence="1" id="KW-0472">Membrane</keyword>
<accession>A0ABR1R8G0</accession>
<proteinExistence type="predicted"/>
<gene>
    <name evidence="2" type="ORF">PG991_014288</name>
</gene>
<feature type="transmembrane region" description="Helical" evidence="1">
    <location>
        <begin position="101"/>
        <end position="123"/>
    </location>
</feature>
<reference evidence="2 3" key="1">
    <citation type="submission" date="2023-01" db="EMBL/GenBank/DDBJ databases">
        <title>Analysis of 21 Apiospora genomes using comparative genomics revels a genus with tremendous synthesis potential of carbohydrate active enzymes and secondary metabolites.</title>
        <authorList>
            <person name="Sorensen T."/>
        </authorList>
    </citation>
    <scope>NUCLEOTIDE SEQUENCE [LARGE SCALE GENOMIC DNA]</scope>
    <source>
        <strain evidence="2 3">CBS 20057</strain>
    </source>
</reference>
<evidence type="ECO:0000313" key="3">
    <source>
        <dbReference type="Proteomes" id="UP001396898"/>
    </source>
</evidence>
<protein>
    <submittedName>
        <fullName evidence="2">Uncharacterized protein</fullName>
    </submittedName>
</protein>
<comment type="caution">
    <text evidence="2">The sequence shown here is derived from an EMBL/GenBank/DDBJ whole genome shotgun (WGS) entry which is preliminary data.</text>
</comment>
<evidence type="ECO:0000256" key="1">
    <source>
        <dbReference type="SAM" id="Phobius"/>
    </source>
</evidence>